<protein>
    <recommendedName>
        <fullName evidence="3">FAD/NAD(P)-binding domain-containing protein</fullName>
    </recommendedName>
</protein>
<dbReference type="Gene3D" id="3.50.50.60">
    <property type="entry name" value="FAD/NAD(P)-binding domain"/>
    <property type="match status" value="2"/>
</dbReference>
<evidence type="ECO:0008006" key="3">
    <source>
        <dbReference type="Google" id="ProtNLM"/>
    </source>
</evidence>
<name>A0A1F5VSR8_9BACT</name>
<dbReference type="STRING" id="1817863.A2Y62_12475"/>
<proteinExistence type="predicted"/>
<comment type="caution">
    <text evidence="1">The sequence shown here is derived from an EMBL/GenBank/DDBJ whole genome shotgun (WGS) entry which is preliminary data.</text>
</comment>
<dbReference type="AlphaFoldDB" id="A0A1F5VSR8"/>
<organism evidence="1 2">
    <name type="scientific">Candidatus Fischerbacteria bacterium RBG_13_37_8</name>
    <dbReference type="NCBI Taxonomy" id="1817863"/>
    <lineage>
        <taxon>Bacteria</taxon>
        <taxon>Candidatus Fischeribacteriota</taxon>
    </lineage>
</organism>
<accession>A0A1F5VSR8</accession>
<evidence type="ECO:0000313" key="2">
    <source>
        <dbReference type="Proteomes" id="UP000178943"/>
    </source>
</evidence>
<dbReference type="SUPFAM" id="SSF51905">
    <property type="entry name" value="FAD/NAD(P)-binding domain"/>
    <property type="match status" value="1"/>
</dbReference>
<dbReference type="Proteomes" id="UP000178943">
    <property type="component" value="Unassembled WGS sequence"/>
</dbReference>
<dbReference type="PANTHER" id="PTHR43755:SF1">
    <property type="entry name" value="FAD-DEPENDENT PYRIDINE NUCLEOTIDE-DISULPHIDE OXIDOREDUCTASE"/>
    <property type="match status" value="1"/>
</dbReference>
<dbReference type="PANTHER" id="PTHR43755">
    <property type="match status" value="1"/>
</dbReference>
<dbReference type="InterPro" id="IPR036188">
    <property type="entry name" value="FAD/NAD-bd_sf"/>
</dbReference>
<dbReference type="EMBL" id="MFGW01000093">
    <property type="protein sequence ID" value="OGF66385.1"/>
    <property type="molecule type" value="Genomic_DNA"/>
</dbReference>
<sequence length="193" mass="21639">MERIEPNEVAYKNGTRLPFDLLITFPPYIASTAFPDLPSDERGFIQAVFETRQVKGHPEIYVAGDAGDFPVKQAFLAFMQADVAAEHLSSVIMDRKPDFQFDPVSMCVMEQYDKATFAQVPLRLTGIPERPIEVRPDAEELYKVGSSAIWRLGKKLLGVYLPWRFNAGNPFHAGLPWKGMEAGLKVMSALFAN</sequence>
<evidence type="ECO:0000313" key="1">
    <source>
        <dbReference type="EMBL" id="OGF66385.1"/>
    </source>
</evidence>
<dbReference type="InterPro" id="IPR052541">
    <property type="entry name" value="SQRD"/>
</dbReference>
<gene>
    <name evidence="1" type="ORF">A2Y62_12475</name>
</gene>
<reference evidence="1 2" key="1">
    <citation type="journal article" date="2016" name="Nat. Commun.">
        <title>Thousands of microbial genomes shed light on interconnected biogeochemical processes in an aquifer system.</title>
        <authorList>
            <person name="Anantharaman K."/>
            <person name="Brown C.T."/>
            <person name="Hug L.A."/>
            <person name="Sharon I."/>
            <person name="Castelle C.J."/>
            <person name="Probst A.J."/>
            <person name="Thomas B.C."/>
            <person name="Singh A."/>
            <person name="Wilkins M.J."/>
            <person name="Karaoz U."/>
            <person name="Brodie E.L."/>
            <person name="Williams K.H."/>
            <person name="Hubbard S.S."/>
            <person name="Banfield J.F."/>
        </authorList>
    </citation>
    <scope>NUCLEOTIDE SEQUENCE [LARGE SCALE GENOMIC DNA]</scope>
</reference>